<protein>
    <submittedName>
        <fullName evidence="2">Uncharacterized protein</fullName>
    </submittedName>
</protein>
<comment type="caution">
    <text evidence="2">The sequence shown here is derived from an EMBL/GenBank/DDBJ whole genome shotgun (WGS) entry which is preliminary data.</text>
</comment>
<dbReference type="AlphaFoldDB" id="A0A8J4V8V7"/>
<name>A0A8J4V8V7_9MYCE</name>
<evidence type="ECO:0000256" key="1">
    <source>
        <dbReference type="SAM" id="MobiDB-lite"/>
    </source>
</evidence>
<evidence type="ECO:0000313" key="2">
    <source>
        <dbReference type="EMBL" id="KAF2078182.1"/>
    </source>
</evidence>
<dbReference type="OrthoDB" id="10505814at2759"/>
<proteinExistence type="predicted"/>
<dbReference type="Proteomes" id="UP000695562">
    <property type="component" value="Unassembled WGS sequence"/>
</dbReference>
<feature type="region of interest" description="Disordered" evidence="1">
    <location>
        <begin position="61"/>
        <end position="83"/>
    </location>
</feature>
<gene>
    <name evidence="2" type="ORF">CYY_000472</name>
</gene>
<dbReference type="EMBL" id="AJWJ01000009">
    <property type="protein sequence ID" value="KAF2078182.1"/>
    <property type="molecule type" value="Genomic_DNA"/>
</dbReference>
<keyword evidence="3" id="KW-1185">Reference proteome</keyword>
<reference evidence="2" key="1">
    <citation type="submission" date="2020-01" db="EMBL/GenBank/DDBJ databases">
        <title>Development of genomics and gene disruption for Polysphondylium violaceum indicates a role for the polyketide synthase stlB in stalk morphogenesis.</title>
        <authorList>
            <person name="Narita B."/>
            <person name="Kawabe Y."/>
            <person name="Kin K."/>
            <person name="Saito T."/>
            <person name="Gibbs R."/>
            <person name="Kuspa A."/>
            <person name="Muzny D."/>
            <person name="Queller D."/>
            <person name="Richards S."/>
            <person name="Strassman J."/>
            <person name="Sucgang R."/>
            <person name="Worley K."/>
            <person name="Schaap P."/>
        </authorList>
    </citation>
    <scope>NUCLEOTIDE SEQUENCE</scope>
    <source>
        <strain evidence="2">QSvi11</strain>
    </source>
</reference>
<organism evidence="2 3">
    <name type="scientific">Polysphondylium violaceum</name>
    <dbReference type="NCBI Taxonomy" id="133409"/>
    <lineage>
        <taxon>Eukaryota</taxon>
        <taxon>Amoebozoa</taxon>
        <taxon>Evosea</taxon>
        <taxon>Eumycetozoa</taxon>
        <taxon>Dictyostelia</taxon>
        <taxon>Dictyosteliales</taxon>
        <taxon>Dictyosteliaceae</taxon>
        <taxon>Polysphondylium</taxon>
    </lineage>
</organism>
<evidence type="ECO:0000313" key="3">
    <source>
        <dbReference type="Proteomes" id="UP000695562"/>
    </source>
</evidence>
<accession>A0A8J4V8V7</accession>
<sequence>MSMIKGFFQGVSKLRVCSVPVNNTYLASRSSFLNNTTATLKIQTPIEYEQQEELDCVMNKTSRKVLKKHRKKNEGKKSNMRKN</sequence>